<dbReference type="RefSeq" id="WP_122198106.1">
    <property type="nucleotide sequence ID" value="NZ_JBHSKC010000036.1"/>
</dbReference>
<protein>
    <submittedName>
        <fullName evidence="2">DUF397 domain-containing protein</fullName>
    </submittedName>
</protein>
<gene>
    <name evidence="2" type="ORF">EBO15_31460</name>
</gene>
<dbReference type="Proteomes" id="UP000282674">
    <property type="component" value="Unassembled WGS sequence"/>
</dbReference>
<evidence type="ECO:0000313" key="2">
    <source>
        <dbReference type="EMBL" id="RMI38895.1"/>
    </source>
</evidence>
<sequence length="68" mass="7581">MRDGRFRESSALVWRKSSHSTAQGEECVEVTSLSQDTIGVRDSKDPEGPRLTLTPAAWRALAHRTKTL</sequence>
<dbReference type="InterPro" id="IPR007278">
    <property type="entry name" value="DUF397"/>
</dbReference>
<feature type="domain" description="DUF397" evidence="1">
    <location>
        <begin position="12"/>
        <end position="65"/>
    </location>
</feature>
<accession>A0A3M2LRZ7</accession>
<evidence type="ECO:0000259" key="1">
    <source>
        <dbReference type="Pfam" id="PF04149"/>
    </source>
</evidence>
<name>A0A3M2LRZ7_9ACTN</name>
<dbReference type="OrthoDB" id="4330022at2"/>
<dbReference type="AlphaFoldDB" id="A0A3M2LRZ7"/>
<dbReference type="Pfam" id="PF04149">
    <property type="entry name" value="DUF397"/>
    <property type="match status" value="1"/>
</dbReference>
<reference evidence="2 3" key="1">
    <citation type="submission" date="2018-10" db="EMBL/GenBank/DDBJ databases">
        <title>Isolation from soil.</title>
        <authorList>
            <person name="Hu J."/>
        </authorList>
    </citation>
    <scope>NUCLEOTIDE SEQUENCE [LARGE SCALE GENOMIC DNA]</scope>
    <source>
        <strain evidence="2 3">NEAU-Ht49</strain>
    </source>
</reference>
<evidence type="ECO:0000313" key="3">
    <source>
        <dbReference type="Proteomes" id="UP000282674"/>
    </source>
</evidence>
<keyword evidence="3" id="KW-1185">Reference proteome</keyword>
<comment type="caution">
    <text evidence="2">The sequence shown here is derived from an EMBL/GenBank/DDBJ whole genome shotgun (WGS) entry which is preliminary data.</text>
</comment>
<organism evidence="2 3">
    <name type="scientific">Actinomadura harenae</name>
    <dbReference type="NCBI Taxonomy" id="2483351"/>
    <lineage>
        <taxon>Bacteria</taxon>
        <taxon>Bacillati</taxon>
        <taxon>Actinomycetota</taxon>
        <taxon>Actinomycetes</taxon>
        <taxon>Streptosporangiales</taxon>
        <taxon>Thermomonosporaceae</taxon>
        <taxon>Actinomadura</taxon>
    </lineage>
</organism>
<proteinExistence type="predicted"/>
<dbReference type="EMBL" id="RFFG01000077">
    <property type="protein sequence ID" value="RMI38895.1"/>
    <property type="molecule type" value="Genomic_DNA"/>
</dbReference>